<dbReference type="CDD" id="cd03505">
    <property type="entry name" value="Delta9-FADS-like"/>
    <property type="match status" value="1"/>
</dbReference>
<keyword evidence="9" id="KW-0443">Lipid metabolism</keyword>
<dbReference type="EMBL" id="LR743596">
    <property type="protein sequence ID" value="CAA2627106.1"/>
    <property type="molecule type" value="Genomic_DNA"/>
</dbReference>
<evidence type="ECO:0000256" key="11">
    <source>
        <dbReference type="ARBA" id="ARBA00023160"/>
    </source>
</evidence>
<keyword evidence="8" id="KW-0560">Oxidoreductase</keyword>
<evidence type="ECO:0000256" key="5">
    <source>
        <dbReference type="ARBA" id="ARBA00022692"/>
    </source>
</evidence>
<keyword evidence="5" id="KW-0812">Transmembrane</keyword>
<keyword evidence="6" id="KW-0276">Fatty acid metabolism</keyword>
<evidence type="ECO:0000256" key="10">
    <source>
        <dbReference type="ARBA" id="ARBA00023136"/>
    </source>
</evidence>
<dbReference type="InterPro" id="IPR015876">
    <property type="entry name" value="Acyl-CoA_DS"/>
</dbReference>
<dbReference type="EMBL" id="CACRZD030000009">
    <property type="protein sequence ID" value="CAA6666396.1"/>
    <property type="molecule type" value="Genomic_DNA"/>
</dbReference>
<keyword evidence="4" id="KW-0444">Lipid biosynthesis</keyword>
<evidence type="ECO:0000313" key="13">
    <source>
        <dbReference type="Proteomes" id="UP001189122"/>
    </source>
</evidence>
<evidence type="ECO:0000256" key="2">
    <source>
        <dbReference type="ARBA" id="ARBA00005189"/>
    </source>
</evidence>
<evidence type="ECO:0000256" key="1">
    <source>
        <dbReference type="ARBA" id="ARBA00004141"/>
    </source>
</evidence>
<name>A0A7I8J849_SPIIN</name>
<comment type="subcellular location">
    <subcellularLocation>
        <location evidence="1">Membrane</location>
        <topology evidence="1">Multi-pass membrane protein</topology>
    </subcellularLocation>
</comment>
<evidence type="ECO:0000256" key="6">
    <source>
        <dbReference type="ARBA" id="ARBA00022832"/>
    </source>
</evidence>
<dbReference type="Proteomes" id="UP001189122">
    <property type="component" value="Unassembled WGS sequence"/>
</dbReference>
<proteinExistence type="inferred from homology"/>
<keyword evidence="10" id="KW-0472">Membrane</keyword>
<evidence type="ECO:0000256" key="8">
    <source>
        <dbReference type="ARBA" id="ARBA00023002"/>
    </source>
</evidence>
<evidence type="ECO:0000256" key="7">
    <source>
        <dbReference type="ARBA" id="ARBA00022989"/>
    </source>
</evidence>
<evidence type="ECO:0000256" key="4">
    <source>
        <dbReference type="ARBA" id="ARBA00022516"/>
    </source>
</evidence>
<keyword evidence="11" id="KW-0275">Fatty acid biosynthesis</keyword>
<reference evidence="12 13" key="1">
    <citation type="submission" date="2019-12" db="EMBL/GenBank/DDBJ databases">
        <authorList>
            <person name="Scholz U."/>
            <person name="Mascher M."/>
            <person name="Fiebig A."/>
        </authorList>
    </citation>
    <scope>NUCLEOTIDE SEQUENCE</scope>
</reference>
<keyword evidence="13" id="KW-1185">Reference proteome</keyword>
<dbReference type="GO" id="GO:0005789">
    <property type="term" value="C:endoplasmic reticulum membrane"/>
    <property type="evidence" value="ECO:0007669"/>
    <property type="project" value="TreeGrafter"/>
</dbReference>
<keyword evidence="7" id="KW-1133">Transmembrane helix</keyword>
<dbReference type="GO" id="GO:0016717">
    <property type="term" value="F:oxidoreductase activity, acting on paired donors, with oxidation of a pair of donors resulting in the reduction of molecular oxygen to two molecules of water"/>
    <property type="evidence" value="ECO:0007669"/>
    <property type="project" value="InterPro"/>
</dbReference>
<comment type="pathway">
    <text evidence="2">Lipid metabolism.</text>
</comment>
<dbReference type="GO" id="GO:0042761">
    <property type="term" value="P:very long-chain fatty acid biosynthetic process"/>
    <property type="evidence" value="ECO:0007669"/>
    <property type="project" value="TreeGrafter"/>
</dbReference>
<sequence length="430" mass="48697">MALVANPKIRAPTTLFHTDFVTRNEERVEAAADGKASIFLRAEERAILPLRRTRSHEFAALCCHRTSLGAEAAATEEELLWRRRGCPRRPGRYDSLVRRGGDTTGEGALGRPWNASDVGRRRWCYRCTFSACLPRGLSAGVRSGRRRALYRDWTAGHHALLPPQSCHRSFRLPKWLEYTFAYFGGNPLDWVSTHRFHHQHCDSDLDPHSPLEGFWFSHVSWLFDTASIVRRCGERDNVGDLEKQPFYRFLRRLRSSPNGTRASPLQAWRTLVPRLGMGVRIVCVYHITWLVNSACHVWGQQAWNTGDLPATTGWHNNTITRSSTLPDRAGVWQLDITWYVVRLLQALALATDVRLPTRAHMEKMRPKSEGMALAPSTGLQAFHEGGHCLENWAREPSCPRLSYELVAPVGLEHGPPSCHGKVSRDLDSDA</sequence>
<accession>A0A7I8J849</accession>
<dbReference type="PANTHER" id="PTHR11351:SF31">
    <property type="entry name" value="DESATURASE 1, ISOFORM A-RELATED"/>
    <property type="match status" value="1"/>
</dbReference>
<evidence type="ECO:0000256" key="3">
    <source>
        <dbReference type="ARBA" id="ARBA00009295"/>
    </source>
</evidence>
<comment type="similarity">
    <text evidence="3">Belongs to the fatty acid desaturase type 1 family.</text>
</comment>
<evidence type="ECO:0000313" key="12">
    <source>
        <dbReference type="EMBL" id="CAA2627106.1"/>
    </source>
</evidence>
<protein>
    <submittedName>
        <fullName evidence="12">Uncharacterized protein</fullName>
    </submittedName>
</protein>
<evidence type="ECO:0000256" key="9">
    <source>
        <dbReference type="ARBA" id="ARBA00023098"/>
    </source>
</evidence>
<gene>
    <name evidence="12" type="ORF">SI7747_09012785</name>
</gene>
<organism evidence="12">
    <name type="scientific">Spirodela intermedia</name>
    <name type="common">Intermediate duckweed</name>
    <dbReference type="NCBI Taxonomy" id="51605"/>
    <lineage>
        <taxon>Eukaryota</taxon>
        <taxon>Viridiplantae</taxon>
        <taxon>Streptophyta</taxon>
        <taxon>Embryophyta</taxon>
        <taxon>Tracheophyta</taxon>
        <taxon>Spermatophyta</taxon>
        <taxon>Magnoliopsida</taxon>
        <taxon>Liliopsida</taxon>
        <taxon>Araceae</taxon>
        <taxon>Lemnoideae</taxon>
        <taxon>Spirodela</taxon>
    </lineage>
</organism>
<dbReference type="PANTHER" id="PTHR11351">
    <property type="entry name" value="ACYL-COA DESATURASE"/>
    <property type="match status" value="1"/>
</dbReference>
<dbReference type="AlphaFoldDB" id="A0A7I8J849"/>